<reference evidence="2" key="1">
    <citation type="journal article" date="2019" name="Plant Biotechnol. J.">
        <title>Genome sequencing of the Australian wild diploid species Gossypium australe highlights disease resistance and delayed gland morphogenesis.</title>
        <authorList>
            <person name="Cai Y."/>
            <person name="Cai X."/>
            <person name="Wang Q."/>
            <person name="Wang P."/>
            <person name="Zhang Y."/>
            <person name="Cai C."/>
            <person name="Xu Y."/>
            <person name="Wang K."/>
            <person name="Zhou Z."/>
            <person name="Wang C."/>
            <person name="Geng S."/>
            <person name="Li B."/>
            <person name="Dong Q."/>
            <person name="Hou Y."/>
            <person name="Wang H."/>
            <person name="Ai P."/>
            <person name="Liu Z."/>
            <person name="Yi F."/>
            <person name="Sun M."/>
            <person name="An G."/>
            <person name="Cheng J."/>
            <person name="Zhang Y."/>
            <person name="Shi Q."/>
            <person name="Xie Y."/>
            <person name="Shi X."/>
            <person name="Chang Y."/>
            <person name="Huang F."/>
            <person name="Chen Y."/>
            <person name="Hong S."/>
            <person name="Mi L."/>
            <person name="Sun Q."/>
            <person name="Zhang L."/>
            <person name="Zhou B."/>
            <person name="Peng R."/>
            <person name="Zhang X."/>
            <person name="Liu F."/>
        </authorList>
    </citation>
    <scope>NUCLEOTIDE SEQUENCE [LARGE SCALE GENOMIC DNA]</scope>
    <source>
        <strain evidence="2">cv. PA1801</strain>
    </source>
</reference>
<evidence type="ECO:0000313" key="2">
    <source>
        <dbReference type="Proteomes" id="UP000325315"/>
    </source>
</evidence>
<proteinExistence type="predicted"/>
<accession>A0A5B6WRX0</accession>
<keyword evidence="2" id="KW-1185">Reference proteome</keyword>
<comment type="caution">
    <text evidence="1">The sequence shown here is derived from an EMBL/GenBank/DDBJ whole genome shotgun (WGS) entry which is preliminary data.</text>
</comment>
<dbReference type="OrthoDB" id="999881at2759"/>
<evidence type="ECO:0000313" key="1">
    <source>
        <dbReference type="EMBL" id="KAA3484610.1"/>
    </source>
</evidence>
<dbReference type="Proteomes" id="UP000325315">
    <property type="component" value="Unassembled WGS sequence"/>
</dbReference>
<organism evidence="1 2">
    <name type="scientific">Gossypium australe</name>
    <dbReference type="NCBI Taxonomy" id="47621"/>
    <lineage>
        <taxon>Eukaryota</taxon>
        <taxon>Viridiplantae</taxon>
        <taxon>Streptophyta</taxon>
        <taxon>Embryophyta</taxon>
        <taxon>Tracheophyta</taxon>
        <taxon>Spermatophyta</taxon>
        <taxon>Magnoliopsida</taxon>
        <taxon>eudicotyledons</taxon>
        <taxon>Gunneridae</taxon>
        <taxon>Pentapetalae</taxon>
        <taxon>rosids</taxon>
        <taxon>malvids</taxon>
        <taxon>Malvales</taxon>
        <taxon>Malvaceae</taxon>
        <taxon>Malvoideae</taxon>
        <taxon>Gossypium</taxon>
    </lineage>
</organism>
<dbReference type="AlphaFoldDB" id="A0A5B6WRX0"/>
<sequence>MRTSDNRFCGWITTYSKEKRKSFGLTKLAHFIPVWISFTLEKDLRFTSRFWKKLHDTLDYEFKLNLIIVLEDILRSCTIEFKGCWEKYLSLFEFTYNNNY</sequence>
<name>A0A5B6WRX0_9ROSI</name>
<gene>
    <name evidence="1" type="ORF">EPI10_006684</name>
</gene>
<protein>
    <submittedName>
        <fullName evidence="1">Retrotransposable element Tf2</fullName>
    </submittedName>
</protein>
<dbReference type="EMBL" id="SMMG02000002">
    <property type="protein sequence ID" value="KAA3484610.1"/>
    <property type="molecule type" value="Genomic_DNA"/>
</dbReference>